<dbReference type="AlphaFoldDB" id="A0A1R3VJ73"/>
<protein>
    <recommendedName>
        <fullName evidence="3">Lasso RiPP family leader peptide-containing protein</fullName>
    </recommendedName>
</protein>
<dbReference type="STRING" id="1631249.BQ8794_60234"/>
<dbReference type="NCBIfam" id="NF033521">
    <property type="entry name" value="lasso_leader_L3"/>
    <property type="match status" value="1"/>
</dbReference>
<reference evidence="2" key="1">
    <citation type="submission" date="2017-01" db="EMBL/GenBank/DDBJ databases">
        <authorList>
            <person name="Brunel B."/>
        </authorList>
    </citation>
    <scope>NUCLEOTIDE SEQUENCE [LARGE SCALE GENOMIC DNA]</scope>
</reference>
<evidence type="ECO:0000313" key="2">
    <source>
        <dbReference type="Proteomes" id="UP000188388"/>
    </source>
</evidence>
<name>A0A1R3VJ73_9HYPH</name>
<dbReference type="Proteomes" id="UP000188388">
    <property type="component" value="Unassembled WGS sequence"/>
</dbReference>
<accession>A0A1R3VJ73</accession>
<gene>
    <name evidence="1" type="ORF">BQ8794_60234</name>
</gene>
<keyword evidence="2" id="KW-1185">Reference proteome</keyword>
<dbReference type="RefSeq" id="WP_143744735.1">
    <property type="nucleotide sequence ID" value="NZ_FTPD01000056.1"/>
</dbReference>
<dbReference type="EMBL" id="FTPD01000056">
    <property type="protein sequence ID" value="SIT58925.1"/>
    <property type="molecule type" value="Genomic_DNA"/>
</dbReference>
<proteinExistence type="predicted"/>
<evidence type="ECO:0000313" key="1">
    <source>
        <dbReference type="EMBL" id="SIT58925.1"/>
    </source>
</evidence>
<organism evidence="1 2">
    <name type="scientific">Mesorhizobium prunaredense</name>
    <dbReference type="NCBI Taxonomy" id="1631249"/>
    <lineage>
        <taxon>Bacteria</taxon>
        <taxon>Pseudomonadati</taxon>
        <taxon>Pseudomonadota</taxon>
        <taxon>Alphaproteobacteria</taxon>
        <taxon>Hyphomicrobiales</taxon>
        <taxon>Phyllobacteriaceae</taxon>
        <taxon>Mesorhizobium</taxon>
    </lineage>
</organism>
<sequence length="59" mass="6212">MKSNLNDRRTPSHLTVENKAAEVNKAPYSTPTLQIYGSVSAITRGGSGSAVDGSMVTMN</sequence>
<evidence type="ECO:0008006" key="3">
    <source>
        <dbReference type="Google" id="ProtNLM"/>
    </source>
</evidence>